<evidence type="ECO:0008006" key="10">
    <source>
        <dbReference type="Google" id="ProtNLM"/>
    </source>
</evidence>
<name>A0A368NBY3_9EURY</name>
<evidence type="ECO:0000259" key="6">
    <source>
        <dbReference type="PROSITE" id="PS51898"/>
    </source>
</evidence>
<comment type="caution">
    <text evidence="8">The sequence shown here is derived from an EMBL/GenBank/DDBJ whole genome shotgun (WGS) entry which is preliminary data.</text>
</comment>
<evidence type="ECO:0000259" key="7">
    <source>
        <dbReference type="PROSITE" id="PS51900"/>
    </source>
</evidence>
<dbReference type="AlphaFoldDB" id="A0A368NBY3"/>
<dbReference type="InterPro" id="IPR011010">
    <property type="entry name" value="DNA_brk_join_enz"/>
</dbReference>
<feature type="region of interest" description="Disordered" evidence="5">
    <location>
        <begin position="1"/>
        <end position="28"/>
    </location>
</feature>
<dbReference type="EMBL" id="QPHM01000001">
    <property type="protein sequence ID" value="RCU47736.1"/>
    <property type="molecule type" value="Genomic_DNA"/>
</dbReference>
<dbReference type="OrthoDB" id="198497at2157"/>
<dbReference type="PANTHER" id="PTHR30349:SF41">
    <property type="entry name" value="INTEGRASE_RECOMBINASE PROTEIN MJ0367-RELATED"/>
    <property type="match status" value="1"/>
</dbReference>
<evidence type="ECO:0000313" key="8">
    <source>
        <dbReference type="EMBL" id="RCU47736.1"/>
    </source>
</evidence>
<accession>A0A368NBY3</accession>
<keyword evidence="1" id="KW-0229">DNA integration</keyword>
<dbReference type="Gene3D" id="1.10.443.10">
    <property type="entry name" value="Intergrase catalytic core"/>
    <property type="match status" value="1"/>
</dbReference>
<dbReference type="Pfam" id="PF00589">
    <property type="entry name" value="Phage_integrase"/>
    <property type="match status" value="1"/>
</dbReference>
<dbReference type="InterPro" id="IPR013762">
    <property type="entry name" value="Integrase-like_cat_sf"/>
</dbReference>
<reference evidence="8 9" key="1">
    <citation type="submission" date="2018-07" db="EMBL/GenBank/DDBJ databases">
        <title>Genome sequences of Haloplanus salinus JCM 18368T.</title>
        <authorList>
            <person name="Kim Y.B."/>
            <person name="Roh S.W."/>
        </authorList>
    </citation>
    <scope>NUCLEOTIDE SEQUENCE [LARGE SCALE GENOMIC DNA]</scope>
    <source>
        <strain evidence="8 9">JCM 18368</strain>
    </source>
</reference>
<dbReference type="PANTHER" id="PTHR30349">
    <property type="entry name" value="PHAGE INTEGRASE-RELATED"/>
    <property type="match status" value="1"/>
</dbReference>
<evidence type="ECO:0000256" key="3">
    <source>
        <dbReference type="ARBA" id="ARBA00023172"/>
    </source>
</evidence>
<dbReference type="GO" id="GO:0003677">
    <property type="term" value="F:DNA binding"/>
    <property type="evidence" value="ECO:0007669"/>
    <property type="project" value="UniProtKB-UniRule"/>
</dbReference>
<proteinExistence type="predicted"/>
<feature type="domain" description="Core-binding (CB)" evidence="7">
    <location>
        <begin position="28"/>
        <end position="119"/>
    </location>
</feature>
<dbReference type="PROSITE" id="PS51900">
    <property type="entry name" value="CB"/>
    <property type="match status" value="1"/>
</dbReference>
<sequence length="367" mass="43203">MSPHDNQNERNRDDHQSYHDLHDHPHDLQPIEPREAYLWYLEEIENEHGYSETTVQAHMYRLGHFIRWCEDEEYIGNLNNLTGRHLARFKRWRKHDGDLNRVSLHTQLSTLKVFLKWAEKTEAVKLGLFEYVQPPKLRGNDDVRERFIESEFMADILRYHEKFAYASRDHVVMSLLWATGMRVGSLRSLNVQDYRPNLARLELHHRPESDTPLKKKEKGERHVAINDHLCELIDDYLEYNREDVIDEYGRDPLITTEHGRIHKGTLRSTVYKTTRPCEIAGEGCPGDEDPETCEAAHSISESSKCPYNYSPHAIRKGSITWSLKNDVPAEKVGARMNVSTKALEKHYDMQTKEESMEARRNYFDEIY</sequence>
<evidence type="ECO:0000256" key="5">
    <source>
        <dbReference type="SAM" id="MobiDB-lite"/>
    </source>
</evidence>
<evidence type="ECO:0000256" key="2">
    <source>
        <dbReference type="ARBA" id="ARBA00023125"/>
    </source>
</evidence>
<evidence type="ECO:0000256" key="4">
    <source>
        <dbReference type="PROSITE-ProRule" id="PRU01248"/>
    </source>
</evidence>
<dbReference type="InterPro" id="IPR044068">
    <property type="entry name" value="CB"/>
</dbReference>
<dbReference type="GO" id="GO:0006310">
    <property type="term" value="P:DNA recombination"/>
    <property type="evidence" value="ECO:0007669"/>
    <property type="project" value="UniProtKB-KW"/>
</dbReference>
<feature type="domain" description="Tyr recombinase" evidence="6">
    <location>
        <begin position="132"/>
        <end position="360"/>
    </location>
</feature>
<dbReference type="InterPro" id="IPR050090">
    <property type="entry name" value="Tyrosine_recombinase_XerCD"/>
</dbReference>
<dbReference type="CDD" id="cd00397">
    <property type="entry name" value="DNA_BRE_C"/>
    <property type="match status" value="1"/>
</dbReference>
<dbReference type="InterPro" id="IPR002104">
    <property type="entry name" value="Integrase_catalytic"/>
</dbReference>
<dbReference type="Gene3D" id="1.10.150.130">
    <property type="match status" value="1"/>
</dbReference>
<keyword evidence="2 4" id="KW-0238">DNA-binding</keyword>
<dbReference type="RefSeq" id="WP_114449295.1">
    <property type="nucleotide sequence ID" value="NZ_QPHM01000001.1"/>
</dbReference>
<keyword evidence="9" id="KW-1185">Reference proteome</keyword>
<keyword evidence="3" id="KW-0233">DNA recombination</keyword>
<gene>
    <name evidence="8" type="ORF">DU504_10755</name>
</gene>
<dbReference type="SUPFAM" id="SSF56349">
    <property type="entry name" value="DNA breaking-rejoining enzymes"/>
    <property type="match status" value="1"/>
</dbReference>
<dbReference type="GO" id="GO:0015074">
    <property type="term" value="P:DNA integration"/>
    <property type="evidence" value="ECO:0007669"/>
    <property type="project" value="UniProtKB-KW"/>
</dbReference>
<evidence type="ECO:0000313" key="9">
    <source>
        <dbReference type="Proteomes" id="UP000252189"/>
    </source>
</evidence>
<evidence type="ECO:0000256" key="1">
    <source>
        <dbReference type="ARBA" id="ARBA00022908"/>
    </source>
</evidence>
<dbReference type="PROSITE" id="PS51898">
    <property type="entry name" value="TYR_RECOMBINASE"/>
    <property type="match status" value="1"/>
</dbReference>
<dbReference type="Pfam" id="PF02899">
    <property type="entry name" value="Phage_int_SAM_1"/>
    <property type="match status" value="1"/>
</dbReference>
<dbReference type="InterPro" id="IPR010998">
    <property type="entry name" value="Integrase_recombinase_N"/>
</dbReference>
<dbReference type="Proteomes" id="UP000252189">
    <property type="component" value="Unassembled WGS sequence"/>
</dbReference>
<protein>
    <recommendedName>
        <fullName evidence="10">Site-specific integrase</fullName>
    </recommendedName>
</protein>
<organism evidence="8 9">
    <name type="scientific">Haloplanus salinus</name>
    <dbReference type="NCBI Taxonomy" id="1126245"/>
    <lineage>
        <taxon>Archaea</taxon>
        <taxon>Methanobacteriati</taxon>
        <taxon>Methanobacteriota</taxon>
        <taxon>Stenosarchaea group</taxon>
        <taxon>Halobacteria</taxon>
        <taxon>Halobacteriales</taxon>
        <taxon>Haloferacaceae</taxon>
        <taxon>Haloplanus</taxon>
    </lineage>
</organism>
<dbReference type="InterPro" id="IPR004107">
    <property type="entry name" value="Integrase_SAM-like_N"/>
</dbReference>